<dbReference type="EMBL" id="JAEHOE010000009">
    <property type="protein sequence ID" value="KAG2498547.1"/>
    <property type="molecule type" value="Genomic_DNA"/>
</dbReference>
<reference evidence="1" key="1">
    <citation type="journal article" date="2020" name="bioRxiv">
        <title>Comparative genomics of Chlamydomonas.</title>
        <authorList>
            <person name="Craig R.J."/>
            <person name="Hasan A.R."/>
            <person name="Ness R.W."/>
            <person name="Keightley P.D."/>
        </authorList>
    </citation>
    <scope>NUCLEOTIDE SEQUENCE</scope>
    <source>
        <strain evidence="1">CCAP 11/70</strain>
    </source>
</reference>
<protein>
    <submittedName>
        <fullName evidence="1">Uncharacterized protein</fullName>
    </submittedName>
</protein>
<comment type="caution">
    <text evidence="1">The sequence shown here is derived from an EMBL/GenBank/DDBJ whole genome shotgun (WGS) entry which is preliminary data.</text>
</comment>
<keyword evidence="2" id="KW-1185">Reference proteome</keyword>
<evidence type="ECO:0000313" key="1">
    <source>
        <dbReference type="EMBL" id="KAG2498547.1"/>
    </source>
</evidence>
<name>A0A835YBN2_9CHLO</name>
<proteinExistence type="predicted"/>
<organism evidence="1 2">
    <name type="scientific">Edaphochlamys debaryana</name>
    <dbReference type="NCBI Taxonomy" id="47281"/>
    <lineage>
        <taxon>Eukaryota</taxon>
        <taxon>Viridiplantae</taxon>
        <taxon>Chlorophyta</taxon>
        <taxon>core chlorophytes</taxon>
        <taxon>Chlorophyceae</taxon>
        <taxon>CS clade</taxon>
        <taxon>Chlamydomonadales</taxon>
        <taxon>Chlamydomonadales incertae sedis</taxon>
        <taxon>Edaphochlamys</taxon>
    </lineage>
</organism>
<gene>
    <name evidence="1" type="ORF">HYH03_003298</name>
</gene>
<dbReference type="AlphaFoldDB" id="A0A835YBN2"/>
<evidence type="ECO:0000313" key="2">
    <source>
        <dbReference type="Proteomes" id="UP000612055"/>
    </source>
</evidence>
<sequence length="248" mass="26680">MNERAVGKLEDVVRALSLAAADYLYSELKKQGCLAATRLASSALRDLVDGSVEELRVTQAPLLNPVRVPSLARWPRCHTVIVQPRFGSEPVDAAVLLQAPFLGQLESSRRRITCVRLELDRYPRTRPGSGDSGRLESALAVSPTVCSLAGWLPCLRELDLGCLDAEEWTCGGRAAALMHAALASLGSVESLALPSVALLPGIEALAGSLRRLSVGSRLVKYREGLDEEPADEDIESVRQLLGLEELSS</sequence>
<accession>A0A835YBN2</accession>
<dbReference type="Proteomes" id="UP000612055">
    <property type="component" value="Unassembled WGS sequence"/>
</dbReference>